<comment type="caution">
    <text evidence="1">The sequence shown here is derived from an EMBL/GenBank/DDBJ whole genome shotgun (WGS) entry which is preliminary data.</text>
</comment>
<reference evidence="1" key="1">
    <citation type="journal article" date="2023" name="Mol. Biol. Evol.">
        <title>Third-Generation Sequencing Reveals the Adaptive Role of the Epigenome in Three Deep-Sea Polychaetes.</title>
        <authorList>
            <person name="Perez M."/>
            <person name="Aroh O."/>
            <person name="Sun Y."/>
            <person name="Lan Y."/>
            <person name="Juniper S.K."/>
            <person name="Young C.R."/>
            <person name="Angers B."/>
            <person name="Qian P.Y."/>
        </authorList>
    </citation>
    <scope>NUCLEOTIDE SEQUENCE</scope>
    <source>
        <strain evidence="1">P08H-3</strain>
    </source>
</reference>
<gene>
    <name evidence="1" type="ORF">LSH36_1694g00000</name>
</gene>
<name>A0AAD9IS91_9ANNE</name>
<organism evidence="1 2">
    <name type="scientific">Paralvinella palmiformis</name>
    <dbReference type="NCBI Taxonomy" id="53620"/>
    <lineage>
        <taxon>Eukaryota</taxon>
        <taxon>Metazoa</taxon>
        <taxon>Spiralia</taxon>
        <taxon>Lophotrochozoa</taxon>
        <taxon>Annelida</taxon>
        <taxon>Polychaeta</taxon>
        <taxon>Sedentaria</taxon>
        <taxon>Canalipalpata</taxon>
        <taxon>Terebellida</taxon>
        <taxon>Terebelliformia</taxon>
        <taxon>Alvinellidae</taxon>
        <taxon>Paralvinella</taxon>
    </lineage>
</organism>
<accession>A0AAD9IS91</accession>
<dbReference type="EMBL" id="JAODUP010001694">
    <property type="protein sequence ID" value="KAK2139607.1"/>
    <property type="molecule type" value="Genomic_DNA"/>
</dbReference>
<evidence type="ECO:0000313" key="2">
    <source>
        <dbReference type="Proteomes" id="UP001208570"/>
    </source>
</evidence>
<dbReference type="Proteomes" id="UP001208570">
    <property type="component" value="Unassembled WGS sequence"/>
</dbReference>
<dbReference type="AlphaFoldDB" id="A0AAD9IS91"/>
<sequence>MKTYNYTSNFWHNVWKQCSYPRYVSIAPMS</sequence>
<keyword evidence="2" id="KW-1185">Reference proteome</keyword>
<proteinExistence type="predicted"/>
<protein>
    <submittedName>
        <fullName evidence="1">Uncharacterized protein</fullName>
    </submittedName>
</protein>
<evidence type="ECO:0000313" key="1">
    <source>
        <dbReference type="EMBL" id="KAK2139607.1"/>
    </source>
</evidence>